<dbReference type="InterPro" id="IPR004695">
    <property type="entry name" value="SLAC1/Mae1/Ssu1/TehA"/>
</dbReference>
<gene>
    <name evidence="9" type="ORF">SNE25_27975</name>
</gene>
<comment type="subcellular location">
    <subcellularLocation>
        <location evidence="1">Cell membrane</location>
        <topology evidence="1">Multi-pass membrane protein</topology>
    </subcellularLocation>
</comment>
<evidence type="ECO:0000256" key="7">
    <source>
        <dbReference type="ARBA" id="ARBA00023136"/>
    </source>
</evidence>
<feature type="transmembrane region" description="Helical" evidence="8">
    <location>
        <begin position="25"/>
        <end position="45"/>
    </location>
</feature>
<evidence type="ECO:0000256" key="5">
    <source>
        <dbReference type="ARBA" id="ARBA00022692"/>
    </source>
</evidence>
<dbReference type="PANTHER" id="PTHR31686">
    <property type="match status" value="1"/>
</dbReference>
<evidence type="ECO:0000256" key="1">
    <source>
        <dbReference type="ARBA" id="ARBA00004651"/>
    </source>
</evidence>
<evidence type="ECO:0000256" key="4">
    <source>
        <dbReference type="ARBA" id="ARBA00022475"/>
    </source>
</evidence>
<feature type="transmembrane region" description="Helical" evidence="8">
    <location>
        <begin position="52"/>
        <end position="74"/>
    </location>
</feature>
<keyword evidence="7 8" id="KW-0472">Membrane</keyword>
<comment type="similarity">
    <text evidence="2">Belongs to the tellurite-resistance/dicarboxylate transporter (TDT) family.</text>
</comment>
<accession>A0ABZ0TJ03</accession>
<dbReference type="EMBL" id="CP139558">
    <property type="protein sequence ID" value="WPU93161.1"/>
    <property type="molecule type" value="Genomic_DNA"/>
</dbReference>
<evidence type="ECO:0000256" key="3">
    <source>
        <dbReference type="ARBA" id="ARBA00022448"/>
    </source>
</evidence>
<keyword evidence="5 8" id="KW-0812">Transmembrane</keyword>
<keyword evidence="3" id="KW-0813">Transport</keyword>
<keyword evidence="4" id="KW-1003">Cell membrane</keyword>
<sequence length="364" mass="41214">MEAQHIVLPPKPGEPITGHSLQTFFPGYFALVMATGIVSVGAFLYNMKQVANIMLVANVIFYILLWAVLVLRVIKYPADVWKDISSSSRGVTFLTIVAANNVLGNQFALMTPYKDVAIFLWEFGIVLWVLITYTFFVVLTAKEPKQGVEASLSGAWLLIVVATESVAVLGAIIAGEMVHKDVIIFISFCAFLIGAMHYMVFISLIIYRWLFISMKAELLTPPYWINMGAVAITTLAGSRLLMYSHHYEWISGIQYFLPGLTVFFWAFATWWIPILFLLPIWRHIIQKVPVKYDPQYWSLVFPAGMYTVATFNFSKALNLPFILPISNIFICFSAIAWVIVFIGMMRQLIGFFISRKEILNISKT</sequence>
<evidence type="ECO:0000256" key="8">
    <source>
        <dbReference type="SAM" id="Phobius"/>
    </source>
</evidence>
<keyword evidence="10" id="KW-1185">Reference proteome</keyword>
<feature type="transmembrane region" description="Helical" evidence="8">
    <location>
        <begin position="153"/>
        <end position="175"/>
    </location>
</feature>
<keyword evidence="6 8" id="KW-1133">Transmembrane helix</keyword>
<protein>
    <submittedName>
        <fullName evidence="9">Tellurite resistance/C4-dicarboxylate transporter family protein</fullName>
    </submittedName>
</protein>
<name>A0ABZ0TJ03_9SPHI</name>
<feature type="transmembrane region" description="Helical" evidence="8">
    <location>
        <begin position="182"/>
        <end position="211"/>
    </location>
</feature>
<feature type="transmembrane region" description="Helical" evidence="8">
    <location>
        <begin position="321"/>
        <end position="345"/>
    </location>
</feature>
<feature type="transmembrane region" description="Helical" evidence="8">
    <location>
        <begin position="223"/>
        <end position="243"/>
    </location>
</feature>
<feature type="transmembrane region" description="Helical" evidence="8">
    <location>
        <begin position="296"/>
        <end position="314"/>
    </location>
</feature>
<organism evidence="9 10">
    <name type="scientific">Mucilaginibacter sabulilitoris</name>
    <dbReference type="NCBI Taxonomy" id="1173583"/>
    <lineage>
        <taxon>Bacteria</taxon>
        <taxon>Pseudomonadati</taxon>
        <taxon>Bacteroidota</taxon>
        <taxon>Sphingobacteriia</taxon>
        <taxon>Sphingobacteriales</taxon>
        <taxon>Sphingobacteriaceae</taxon>
        <taxon>Mucilaginibacter</taxon>
    </lineage>
</organism>
<dbReference type="InterPro" id="IPR038665">
    <property type="entry name" value="Voltage-dep_anion_channel_sf"/>
</dbReference>
<dbReference type="RefSeq" id="WP_321562313.1">
    <property type="nucleotide sequence ID" value="NZ_CP139558.1"/>
</dbReference>
<dbReference type="CDD" id="cd09319">
    <property type="entry name" value="TDT_like_1"/>
    <property type="match status" value="1"/>
</dbReference>
<proteinExistence type="inferred from homology"/>
<reference evidence="9 10" key="1">
    <citation type="submission" date="2023-11" db="EMBL/GenBank/DDBJ databases">
        <title>Analysis of the Genomes of Mucilaginibacter gossypii cycad 4 and M. sabulilitoris SNA2: microbes with the potential for plant growth promotion.</title>
        <authorList>
            <person name="Hirsch A.M."/>
            <person name="Humm E."/>
            <person name="Rubbi M."/>
            <person name="Del Vecchio G."/>
            <person name="Ha S.M."/>
            <person name="Pellegrini M."/>
            <person name="Gunsalus R.P."/>
        </authorList>
    </citation>
    <scope>NUCLEOTIDE SEQUENCE [LARGE SCALE GENOMIC DNA]</scope>
    <source>
        <strain evidence="9 10">SNA2</strain>
    </source>
</reference>
<feature type="transmembrane region" description="Helical" evidence="8">
    <location>
        <begin position="116"/>
        <end position="141"/>
    </location>
</feature>
<dbReference type="InterPro" id="IPR051629">
    <property type="entry name" value="Sulfite_efflux_TDT"/>
</dbReference>
<dbReference type="Gene3D" id="1.50.10.150">
    <property type="entry name" value="Voltage-dependent anion channel"/>
    <property type="match status" value="1"/>
</dbReference>
<dbReference type="Proteomes" id="UP001324380">
    <property type="component" value="Chromosome"/>
</dbReference>
<evidence type="ECO:0000313" key="9">
    <source>
        <dbReference type="EMBL" id="WPU93161.1"/>
    </source>
</evidence>
<dbReference type="PANTHER" id="PTHR31686:SF1">
    <property type="entry name" value="SULFITE EFFLUX PUMP SSU1"/>
    <property type="match status" value="1"/>
</dbReference>
<dbReference type="Pfam" id="PF03595">
    <property type="entry name" value="SLAC1"/>
    <property type="match status" value="1"/>
</dbReference>
<evidence type="ECO:0000256" key="6">
    <source>
        <dbReference type="ARBA" id="ARBA00022989"/>
    </source>
</evidence>
<evidence type="ECO:0000313" key="10">
    <source>
        <dbReference type="Proteomes" id="UP001324380"/>
    </source>
</evidence>
<evidence type="ECO:0000256" key="2">
    <source>
        <dbReference type="ARBA" id="ARBA00008566"/>
    </source>
</evidence>
<feature type="transmembrane region" description="Helical" evidence="8">
    <location>
        <begin position="255"/>
        <end position="276"/>
    </location>
</feature>